<dbReference type="PANTHER" id="PTHR30160:SF22">
    <property type="entry name" value="LIPOPOLYSACCHARIDE CORE BIOSYNTHESIS PROTEIN"/>
    <property type="match status" value="1"/>
</dbReference>
<dbReference type="PANTHER" id="PTHR30160">
    <property type="entry name" value="TETRAACYLDISACCHARIDE 4'-KINASE-RELATED"/>
    <property type="match status" value="1"/>
</dbReference>
<dbReference type="OrthoDB" id="9768048at2"/>
<gene>
    <name evidence="3" type="ORF">E4P47_08700</name>
</gene>
<keyword evidence="1" id="KW-0328">Glycosyltransferase</keyword>
<accession>A0A4Y8WPB2</accession>
<sequence>MTLPPLYAAADDHPSDQFVLVTQYFMSRLVIDPPLNLTTLPFQQDQDAKPLGLIKFARKLHRLYPDAVVVDLNNNFITRSIGLSLKTKGHKLVTIDIPKADRNKLLSTRKEGVVPPNLYLPRITDLYFLTLKRAGISMLSKGRLVVGRTSCPRKVTIGIAPYAQYEGKMILKEQLLELIDLLVERFPNCDLILYGAAGSEARKNRELVQLRANTVRLTSAQGLAEEVKEIAQLDCMVSMDSANQHIAAMVGTPVVSIWGATHPAAGYIPFRTPLVNCIGVDIECRPCSVLGNKPCHRGDYACLHQLSMPNIIAAIAKEVQLRRK</sequence>
<evidence type="ECO:0000256" key="2">
    <source>
        <dbReference type="ARBA" id="ARBA00022679"/>
    </source>
</evidence>
<evidence type="ECO:0000313" key="3">
    <source>
        <dbReference type="EMBL" id="TFH94162.1"/>
    </source>
</evidence>
<dbReference type="STRING" id="1122973.GCA_000379925_00273"/>
<dbReference type="GO" id="GO:0009244">
    <property type="term" value="P:lipopolysaccharide core region biosynthetic process"/>
    <property type="evidence" value="ECO:0007669"/>
    <property type="project" value="TreeGrafter"/>
</dbReference>
<dbReference type="InterPro" id="IPR002201">
    <property type="entry name" value="Glyco_trans_9"/>
</dbReference>
<keyword evidence="2" id="KW-0808">Transferase</keyword>
<dbReference type="RefSeq" id="WP_134849544.1">
    <property type="nucleotide sequence ID" value="NZ_CP197400.1"/>
</dbReference>
<keyword evidence="4" id="KW-1185">Reference proteome</keyword>
<dbReference type="EMBL" id="SPNC01000173">
    <property type="protein sequence ID" value="TFH94162.1"/>
    <property type="molecule type" value="Genomic_DNA"/>
</dbReference>
<name>A0A4Y8WPB2_9PORP</name>
<proteinExistence type="predicted"/>
<dbReference type="AlphaFoldDB" id="A0A4Y8WPB2"/>
<dbReference type="SUPFAM" id="SSF53756">
    <property type="entry name" value="UDP-Glycosyltransferase/glycogen phosphorylase"/>
    <property type="match status" value="1"/>
</dbReference>
<dbReference type="GO" id="GO:0008713">
    <property type="term" value="F:ADP-heptose-lipopolysaccharide heptosyltransferase activity"/>
    <property type="evidence" value="ECO:0007669"/>
    <property type="project" value="TreeGrafter"/>
</dbReference>
<dbReference type="Gene3D" id="3.40.50.2000">
    <property type="entry name" value="Glycogen Phosphorylase B"/>
    <property type="match status" value="1"/>
</dbReference>
<dbReference type="InterPro" id="IPR051199">
    <property type="entry name" value="LPS_LOS_Heptosyltrfase"/>
</dbReference>
<protein>
    <submittedName>
        <fullName evidence="3">Uncharacterized protein</fullName>
    </submittedName>
</protein>
<comment type="caution">
    <text evidence="3">The sequence shown here is derived from an EMBL/GenBank/DDBJ whole genome shotgun (WGS) entry which is preliminary data.</text>
</comment>
<reference evidence="3 4" key="1">
    <citation type="submission" date="2019-03" db="EMBL/GenBank/DDBJ databases">
        <title>Porphyromonas levii Isolated from the Uterus of Dairy Cows.</title>
        <authorList>
            <person name="Francis A.M."/>
        </authorList>
    </citation>
    <scope>NUCLEOTIDE SEQUENCE [LARGE SCALE GENOMIC DNA]</scope>
    <source>
        <strain evidence="3 4">AF5678</strain>
    </source>
</reference>
<organism evidence="3 4">
    <name type="scientific">Porphyromonas levii</name>
    <dbReference type="NCBI Taxonomy" id="28114"/>
    <lineage>
        <taxon>Bacteria</taxon>
        <taxon>Pseudomonadati</taxon>
        <taxon>Bacteroidota</taxon>
        <taxon>Bacteroidia</taxon>
        <taxon>Bacteroidales</taxon>
        <taxon>Porphyromonadaceae</taxon>
        <taxon>Porphyromonas</taxon>
    </lineage>
</organism>
<evidence type="ECO:0000256" key="1">
    <source>
        <dbReference type="ARBA" id="ARBA00022676"/>
    </source>
</evidence>
<dbReference type="GO" id="GO:0005829">
    <property type="term" value="C:cytosol"/>
    <property type="evidence" value="ECO:0007669"/>
    <property type="project" value="TreeGrafter"/>
</dbReference>
<evidence type="ECO:0000313" key="4">
    <source>
        <dbReference type="Proteomes" id="UP000297225"/>
    </source>
</evidence>
<dbReference type="Pfam" id="PF01075">
    <property type="entry name" value="Glyco_transf_9"/>
    <property type="match status" value="1"/>
</dbReference>
<dbReference type="Proteomes" id="UP000297225">
    <property type="component" value="Unassembled WGS sequence"/>
</dbReference>